<reference evidence="2 3" key="1">
    <citation type="submission" date="2018-04" db="EMBL/GenBank/DDBJ databases">
        <title>Genomic Encyclopedia of Type Strains, Phase IV (KMG-IV): sequencing the most valuable type-strain genomes for metagenomic binning, comparative biology and taxonomic classification.</title>
        <authorList>
            <person name="Goeker M."/>
        </authorList>
    </citation>
    <scope>NUCLEOTIDE SEQUENCE [LARGE SCALE GENOMIC DNA]</scope>
    <source>
        <strain evidence="2 3">DSM 104150</strain>
    </source>
</reference>
<dbReference type="EMBL" id="QICN01000001">
    <property type="protein sequence ID" value="PXV71222.1"/>
    <property type="molecule type" value="Genomic_DNA"/>
</dbReference>
<feature type="compositionally biased region" description="Low complexity" evidence="1">
    <location>
        <begin position="61"/>
        <end position="73"/>
    </location>
</feature>
<sequence length="179" mass="20552">MLLLAVLIASLVGVASWAVKERDRRLALTAENARLASENEQLRQALSAQQREAANMRARLTQPPATPSRSAPRSQPPPAPRWTPKPTPRPYMRPAPTQRPAPRTSSQNAAIRSAERRCDAYGYGTVDERGCRRQAWQQMRDQCAKYRSEEAFVGARQRDEHRRMMQMWCEAERMFRIIH</sequence>
<evidence type="ECO:0000313" key="3">
    <source>
        <dbReference type="Proteomes" id="UP000248330"/>
    </source>
</evidence>
<feature type="region of interest" description="Disordered" evidence="1">
    <location>
        <begin position="43"/>
        <end position="113"/>
    </location>
</feature>
<evidence type="ECO:0000256" key="1">
    <source>
        <dbReference type="SAM" id="MobiDB-lite"/>
    </source>
</evidence>
<name>A0A318EK02_9GAMM</name>
<keyword evidence="3" id="KW-1185">Reference proteome</keyword>
<proteinExistence type="predicted"/>
<protein>
    <submittedName>
        <fullName evidence="2">Uncharacterized protein</fullName>
    </submittedName>
</protein>
<feature type="compositionally biased region" description="Polar residues" evidence="1">
    <location>
        <begin position="43"/>
        <end position="52"/>
    </location>
</feature>
<feature type="compositionally biased region" description="Pro residues" evidence="1">
    <location>
        <begin position="74"/>
        <end position="99"/>
    </location>
</feature>
<dbReference type="Proteomes" id="UP000248330">
    <property type="component" value="Unassembled WGS sequence"/>
</dbReference>
<comment type="caution">
    <text evidence="2">The sequence shown here is derived from an EMBL/GenBank/DDBJ whole genome shotgun (WGS) entry which is preliminary data.</text>
</comment>
<dbReference type="AlphaFoldDB" id="A0A318EK02"/>
<accession>A0A318EK02</accession>
<evidence type="ECO:0000313" key="2">
    <source>
        <dbReference type="EMBL" id="PXV71222.1"/>
    </source>
</evidence>
<gene>
    <name evidence="2" type="ORF">C8D93_101267</name>
</gene>
<organism evidence="2 3">
    <name type="scientific">Sinimarinibacterium flocculans</name>
    <dbReference type="NCBI Taxonomy" id="985250"/>
    <lineage>
        <taxon>Bacteria</taxon>
        <taxon>Pseudomonadati</taxon>
        <taxon>Pseudomonadota</taxon>
        <taxon>Gammaproteobacteria</taxon>
        <taxon>Nevskiales</taxon>
        <taxon>Nevskiaceae</taxon>
        <taxon>Sinimarinibacterium</taxon>
    </lineage>
</organism>